<sequence>MASTTNSVLKRHAPPGNLSDLTEANKEKWSKDFISTWMQGEIDADPNVVGRGRTPLKQFFDGVKTPFNQGDTPKAVEWNAFPKVLKIRNSYQSDAVRWAIADSSRVVQDEYLEWSVSRGPRKYTGDIYSVTFTAEGPEYWQFLASCQKDDFLKLVKELNSGFASEMSDSEFFLRDYVTGNEVYNPANYWNLLSTTGAITHLIQPNNTLSAEVDIAAQATVIRKNDNGKIITDADELIKCSKYGNPGRNSDPSIGASINFLARGGASLSVAEPVALYIRAFEIGSFKFDMNGTTDGAATDLRDIENPEKVFQWQRGDIKNKAGLRIKIEVPEGLLDNNKKQLLVSNIYDTNKGLHIKYGAQFADYFTMGVSAVGIESKTAPPEACYKPSDLVAGSVKAPCAEFDGFVLPGFAGPPGSSRA</sequence>
<organism evidence="2 3">
    <name type="scientific">Penicillium antarcticum</name>
    <dbReference type="NCBI Taxonomy" id="416450"/>
    <lineage>
        <taxon>Eukaryota</taxon>
        <taxon>Fungi</taxon>
        <taxon>Dikarya</taxon>
        <taxon>Ascomycota</taxon>
        <taxon>Pezizomycotina</taxon>
        <taxon>Eurotiomycetes</taxon>
        <taxon>Eurotiomycetidae</taxon>
        <taxon>Eurotiales</taxon>
        <taxon>Aspergillaceae</taxon>
        <taxon>Penicillium</taxon>
    </lineage>
</organism>
<keyword evidence="3" id="KW-1185">Reference proteome</keyword>
<accession>A0A1V6Q8C5</accession>
<feature type="region of interest" description="Disordered" evidence="1">
    <location>
        <begin position="1"/>
        <end position="22"/>
    </location>
</feature>
<gene>
    <name evidence="2" type="ORF">PENANT_c011G08638</name>
</gene>
<dbReference type="EMBL" id="MDYN01000011">
    <property type="protein sequence ID" value="OQD85056.1"/>
    <property type="molecule type" value="Genomic_DNA"/>
</dbReference>
<evidence type="ECO:0000256" key="1">
    <source>
        <dbReference type="SAM" id="MobiDB-lite"/>
    </source>
</evidence>
<dbReference type="Proteomes" id="UP000191672">
    <property type="component" value="Unassembled WGS sequence"/>
</dbReference>
<reference evidence="3" key="1">
    <citation type="journal article" date="2017" name="Nat. Microbiol.">
        <title>Global analysis of biosynthetic gene clusters reveals vast potential of secondary metabolite production in Penicillium species.</title>
        <authorList>
            <person name="Nielsen J.C."/>
            <person name="Grijseels S."/>
            <person name="Prigent S."/>
            <person name="Ji B."/>
            <person name="Dainat J."/>
            <person name="Nielsen K.F."/>
            <person name="Frisvad J.C."/>
            <person name="Workman M."/>
            <person name="Nielsen J."/>
        </authorList>
    </citation>
    <scope>NUCLEOTIDE SEQUENCE [LARGE SCALE GENOMIC DNA]</scope>
    <source>
        <strain evidence="3">IBT 31811</strain>
    </source>
</reference>
<name>A0A1V6Q8C5_9EURO</name>
<evidence type="ECO:0000313" key="3">
    <source>
        <dbReference type="Proteomes" id="UP000191672"/>
    </source>
</evidence>
<proteinExistence type="predicted"/>
<protein>
    <submittedName>
        <fullName evidence="2">Uncharacterized protein</fullName>
    </submittedName>
</protein>
<evidence type="ECO:0000313" key="2">
    <source>
        <dbReference type="EMBL" id="OQD85056.1"/>
    </source>
</evidence>
<comment type="caution">
    <text evidence="2">The sequence shown here is derived from an EMBL/GenBank/DDBJ whole genome shotgun (WGS) entry which is preliminary data.</text>
</comment>
<dbReference type="AlphaFoldDB" id="A0A1V6Q8C5"/>